<dbReference type="Gene3D" id="3.40.1800.20">
    <property type="match status" value="1"/>
</dbReference>
<accession>A0A6P4I713</accession>
<feature type="compositionally biased region" description="Basic and acidic residues" evidence="6">
    <location>
        <begin position="215"/>
        <end position="227"/>
    </location>
</feature>
<keyword evidence="3 5" id="KW-0863">Zinc-finger</keyword>
<protein>
    <submittedName>
        <fullName evidence="9">Transcription factor grauzone</fullName>
    </submittedName>
</protein>
<proteinExistence type="predicted"/>
<feature type="domain" description="C2H2-type" evidence="7">
    <location>
        <begin position="426"/>
        <end position="454"/>
    </location>
</feature>
<reference evidence="9" key="2">
    <citation type="submission" date="2025-08" db="UniProtKB">
        <authorList>
            <consortium name="RefSeq"/>
        </authorList>
    </citation>
    <scope>IDENTIFICATION</scope>
    <source>
        <strain evidence="9">14028-0561.14</strain>
        <tissue evidence="9">Whole fly</tissue>
    </source>
</reference>
<dbReference type="FunFam" id="3.30.160.60:FF:002979">
    <property type="entry name" value="LD21421p"/>
    <property type="match status" value="1"/>
</dbReference>
<feature type="domain" description="C2H2-type" evidence="7">
    <location>
        <begin position="550"/>
        <end position="578"/>
    </location>
</feature>
<dbReference type="OrthoDB" id="7852576at2759"/>
<dbReference type="InterPro" id="IPR013087">
    <property type="entry name" value="Znf_C2H2_type"/>
</dbReference>
<evidence type="ECO:0000256" key="4">
    <source>
        <dbReference type="ARBA" id="ARBA00022833"/>
    </source>
</evidence>
<feature type="compositionally biased region" description="Basic and acidic residues" evidence="6">
    <location>
        <begin position="234"/>
        <end position="244"/>
    </location>
</feature>
<feature type="compositionally biased region" description="Basic and acidic residues" evidence="6">
    <location>
        <begin position="133"/>
        <end position="142"/>
    </location>
</feature>
<keyword evidence="8" id="KW-1185">Reference proteome</keyword>
<dbReference type="SMART" id="SM00868">
    <property type="entry name" value="zf-AD"/>
    <property type="match status" value="1"/>
</dbReference>
<dbReference type="PANTHER" id="PTHR24408">
    <property type="entry name" value="ZINC FINGER PROTEIN"/>
    <property type="match status" value="1"/>
</dbReference>
<feature type="region of interest" description="Disordered" evidence="6">
    <location>
        <begin position="651"/>
        <end position="674"/>
    </location>
</feature>
<feature type="domain" description="C2H2-type" evidence="7">
    <location>
        <begin position="520"/>
        <end position="548"/>
    </location>
</feature>
<name>A0A6P4I713_DROKI</name>
<dbReference type="GO" id="GO:0008270">
    <property type="term" value="F:zinc ion binding"/>
    <property type="evidence" value="ECO:0007669"/>
    <property type="project" value="UniProtKB-KW"/>
</dbReference>
<dbReference type="GeneID" id="108076391"/>
<feature type="region of interest" description="Disordered" evidence="6">
    <location>
        <begin position="185"/>
        <end position="277"/>
    </location>
</feature>
<feature type="domain" description="C2H2-type" evidence="7">
    <location>
        <begin position="579"/>
        <end position="606"/>
    </location>
</feature>
<dbReference type="PROSITE" id="PS00028">
    <property type="entry name" value="ZINC_FINGER_C2H2_1"/>
    <property type="match status" value="8"/>
</dbReference>
<dbReference type="SMART" id="SM00355">
    <property type="entry name" value="ZnF_C2H2"/>
    <property type="match status" value="10"/>
</dbReference>
<evidence type="ECO:0000256" key="1">
    <source>
        <dbReference type="ARBA" id="ARBA00022723"/>
    </source>
</evidence>
<dbReference type="Gene3D" id="3.30.160.60">
    <property type="entry name" value="Classic Zinc Finger"/>
    <property type="match status" value="6"/>
</dbReference>
<keyword evidence="1" id="KW-0479">Metal-binding</keyword>
<feature type="region of interest" description="Disordered" evidence="6">
    <location>
        <begin position="133"/>
        <end position="171"/>
    </location>
</feature>
<dbReference type="Pfam" id="PF00096">
    <property type="entry name" value="zf-C2H2"/>
    <property type="match status" value="6"/>
</dbReference>
<dbReference type="AlphaFoldDB" id="A0A6P4I713"/>
<evidence type="ECO:0000256" key="5">
    <source>
        <dbReference type="PROSITE-ProRule" id="PRU00042"/>
    </source>
</evidence>
<evidence type="ECO:0000256" key="3">
    <source>
        <dbReference type="ARBA" id="ARBA00022771"/>
    </source>
</evidence>
<dbReference type="PANTHER" id="PTHR24408:SF64">
    <property type="entry name" value="LINKING IMMUNITY AND METABOLISM-RELATED"/>
    <property type="match status" value="1"/>
</dbReference>
<dbReference type="Pfam" id="PF07776">
    <property type="entry name" value="zf-AD"/>
    <property type="match status" value="1"/>
</dbReference>
<gene>
    <name evidence="9" type="primary">LOC108076391</name>
</gene>
<feature type="domain" description="C2H2-type" evidence="7">
    <location>
        <begin position="333"/>
        <end position="361"/>
    </location>
</feature>
<dbReference type="GO" id="GO:0005634">
    <property type="term" value="C:nucleus"/>
    <property type="evidence" value="ECO:0007669"/>
    <property type="project" value="InterPro"/>
</dbReference>
<feature type="domain" description="C2H2-type" evidence="7">
    <location>
        <begin position="389"/>
        <end position="416"/>
    </location>
</feature>
<sequence length="674" mass="77353">MPLCVLCLVSSDGGYPLLSAEGVRLNIKGTINKHFSFFEVITAGGDGAVCRECWQCVSIFDEFHQRVSRLHQQPGAGCDSKSVAIEFCAETEEAINPLFAVELDALAEGFFAPNEVKVEVNELEPLPKMELLEDPVNTERKPAATKRLGSQGEGLSQPKRRIKNEKMVDSDSDVPLAKFISAEIKAGANGPAKNNEQGKGQPLRRSTRRGRPPKVKPEDLASPKKELESDDDDHGANDNDREFVAAEAVLGTDDSSSSSSESSDDDSDDSLPDFEPVERYAEIPKRVVVKPKKYRKREKPLIPPNRMSREEIEQRKQRQDEYDDIILQFFKKFPCHICNLLVQNFSDMRRHQRVSHDMESGYMQCCGRKFHTRKSLAEHVLVHKNPEHFMCSQCSRVFQDSRALEVHEQTHVNPDVKPEPKEKRMWPCEKCSKSFTSKAALEYHFMSKHVPKSEFKYSCTECNKKIPTERKLREHMRYMHDPETAIICDKCGKTLRSQTNLKKHHELEHSEEPRPKPDPVQCEICGTWLRHLSGLKQHMNTVHEPQGKEHRCPICNKQSTNSRALKRHIYHNHQCERKFKCGMCEKAFKRPQDLREHTSTHTGEVLYTCPNCPMTFFSNANMYKHRQRLHRAEWEADRKKPLPPNIMKISQGATTAMKKRQSSSTLFPQLEQKQ</sequence>
<dbReference type="GO" id="GO:0000981">
    <property type="term" value="F:DNA-binding transcription factor activity, RNA polymerase II-specific"/>
    <property type="evidence" value="ECO:0007669"/>
    <property type="project" value="TreeGrafter"/>
</dbReference>
<feature type="domain" description="C2H2-type" evidence="7">
    <location>
        <begin position="457"/>
        <end position="485"/>
    </location>
</feature>
<dbReference type="SUPFAM" id="SSF57667">
    <property type="entry name" value="beta-beta-alpha zinc fingers"/>
    <property type="match status" value="4"/>
</dbReference>
<dbReference type="SUPFAM" id="SSF57716">
    <property type="entry name" value="Glucocorticoid receptor-like (DNA-binding domain)"/>
    <property type="match status" value="1"/>
</dbReference>
<dbReference type="InterPro" id="IPR012934">
    <property type="entry name" value="Znf_AD"/>
</dbReference>
<dbReference type="InterPro" id="IPR036236">
    <property type="entry name" value="Znf_C2H2_sf"/>
</dbReference>
<feature type="compositionally biased region" description="Basic residues" evidence="6">
    <location>
        <begin position="205"/>
        <end position="214"/>
    </location>
</feature>
<feature type="compositionally biased region" description="Acidic residues" evidence="6">
    <location>
        <begin position="262"/>
        <end position="272"/>
    </location>
</feature>
<evidence type="ECO:0000313" key="8">
    <source>
        <dbReference type="Proteomes" id="UP001652661"/>
    </source>
</evidence>
<dbReference type="OMA" id="AIICDKC"/>
<dbReference type="GO" id="GO:0043565">
    <property type="term" value="F:sequence-specific DNA binding"/>
    <property type="evidence" value="ECO:0007669"/>
    <property type="project" value="TreeGrafter"/>
</dbReference>
<keyword evidence="2" id="KW-0677">Repeat</keyword>
<keyword evidence="4" id="KW-0862">Zinc</keyword>
<dbReference type="RefSeq" id="XP_017024717.1">
    <property type="nucleotide sequence ID" value="XM_017169228.2"/>
</dbReference>
<organism evidence="8 9">
    <name type="scientific">Drosophila kikkawai</name>
    <name type="common">Fruit fly</name>
    <dbReference type="NCBI Taxonomy" id="30033"/>
    <lineage>
        <taxon>Eukaryota</taxon>
        <taxon>Metazoa</taxon>
        <taxon>Ecdysozoa</taxon>
        <taxon>Arthropoda</taxon>
        <taxon>Hexapoda</taxon>
        <taxon>Insecta</taxon>
        <taxon>Pterygota</taxon>
        <taxon>Neoptera</taxon>
        <taxon>Endopterygota</taxon>
        <taxon>Diptera</taxon>
        <taxon>Brachycera</taxon>
        <taxon>Muscomorpha</taxon>
        <taxon>Ephydroidea</taxon>
        <taxon>Drosophilidae</taxon>
        <taxon>Drosophila</taxon>
        <taxon>Sophophora</taxon>
    </lineage>
</organism>
<dbReference type="Proteomes" id="UP001652661">
    <property type="component" value="Chromosome 2R"/>
</dbReference>
<reference evidence="8" key="1">
    <citation type="submission" date="2025-05" db="UniProtKB">
        <authorList>
            <consortium name="RefSeq"/>
        </authorList>
    </citation>
    <scope>NUCLEOTIDE SEQUENCE [LARGE SCALE GENOMIC DNA]</scope>
    <source>
        <strain evidence="8">14028-0561.14</strain>
    </source>
</reference>
<evidence type="ECO:0000313" key="9">
    <source>
        <dbReference type="RefSeq" id="XP_017024717.1"/>
    </source>
</evidence>
<dbReference type="PROSITE" id="PS50157">
    <property type="entry name" value="ZINC_FINGER_C2H2_2"/>
    <property type="match status" value="9"/>
</dbReference>
<evidence type="ECO:0000259" key="7">
    <source>
        <dbReference type="PROSITE" id="PS50157"/>
    </source>
</evidence>
<feature type="domain" description="C2H2-type" evidence="7">
    <location>
        <begin position="486"/>
        <end position="514"/>
    </location>
</feature>
<evidence type="ECO:0000256" key="6">
    <source>
        <dbReference type="SAM" id="MobiDB-lite"/>
    </source>
</evidence>
<feature type="domain" description="C2H2-type" evidence="7">
    <location>
        <begin position="607"/>
        <end position="635"/>
    </location>
</feature>
<evidence type="ECO:0000256" key="2">
    <source>
        <dbReference type="ARBA" id="ARBA00022737"/>
    </source>
</evidence>